<keyword evidence="7" id="KW-0449">Lipoprotein</keyword>
<proteinExistence type="inferred from homology"/>
<dbReference type="RefSeq" id="WP_066151748.1">
    <property type="nucleotide sequence ID" value="NZ_CP020814.1"/>
</dbReference>
<comment type="subcellular location">
    <subcellularLocation>
        <location evidence="1">Membrane</location>
        <topology evidence="1">Lipid-anchor</topology>
    </subcellularLocation>
</comment>
<evidence type="ECO:0000256" key="6">
    <source>
        <dbReference type="ARBA" id="ARBA00023139"/>
    </source>
</evidence>
<dbReference type="STRING" id="199441.BkAM31D_10165"/>
<evidence type="ECO:0000259" key="8">
    <source>
        <dbReference type="Pfam" id="PF05504"/>
    </source>
</evidence>
<dbReference type="EMBL" id="CP020814">
    <property type="protein sequence ID" value="ARK30182.1"/>
    <property type="molecule type" value="Genomic_DNA"/>
</dbReference>
<dbReference type="PROSITE" id="PS51257">
    <property type="entry name" value="PROKAR_LIPOPROTEIN"/>
    <property type="match status" value="1"/>
</dbReference>
<keyword evidence="11" id="KW-1185">Reference proteome</keyword>
<evidence type="ECO:0000256" key="3">
    <source>
        <dbReference type="ARBA" id="ARBA00022544"/>
    </source>
</evidence>
<feature type="domain" description="Spore germination GerAC-like C-terminal" evidence="8">
    <location>
        <begin position="227"/>
        <end position="396"/>
    </location>
</feature>
<dbReference type="GO" id="GO:0009847">
    <property type="term" value="P:spore germination"/>
    <property type="evidence" value="ECO:0007669"/>
    <property type="project" value="InterPro"/>
</dbReference>
<keyword evidence="3" id="KW-0309">Germination</keyword>
<dbReference type="InterPro" id="IPR057336">
    <property type="entry name" value="GerAC_N"/>
</dbReference>
<protein>
    <submittedName>
        <fullName evidence="10">Spore germination protein B3</fullName>
    </submittedName>
</protein>
<dbReference type="InterPro" id="IPR008844">
    <property type="entry name" value="Spore_GerAC-like"/>
</dbReference>
<dbReference type="PANTHER" id="PTHR35789">
    <property type="entry name" value="SPORE GERMINATION PROTEIN B3"/>
    <property type="match status" value="1"/>
</dbReference>
<organism evidence="10 11">
    <name type="scientific">Halalkalibacter krulwichiae</name>
    <dbReference type="NCBI Taxonomy" id="199441"/>
    <lineage>
        <taxon>Bacteria</taxon>
        <taxon>Bacillati</taxon>
        <taxon>Bacillota</taxon>
        <taxon>Bacilli</taxon>
        <taxon>Bacillales</taxon>
        <taxon>Bacillaceae</taxon>
        <taxon>Halalkalibacter</taxon>
    </lineage>
</organism>
<dbReference type="GO" id="GO:0016020">
    <property type="term" value="C:membrane"/>
    <property type="evidence" value="ECO:0007669"/>
    <property type="project" value="UniProtKB-SubCell"/>
</dbReference>
<feature type="domain" description="Spore germination protein N-terminal" evidence="9">
    <location>
        <begin position="22"/>
        <end position="215"/>
    </location>
</feature>
<evidence type="ECO:0000256" key="1">
    <source>
        <dbReference type="ARBA" id="ARBA00004635"/>
    </source>
</evidence>
<accession>A0A1X9MI08</accession>
<dbReference type="Proteomes" id="UP000193006">
    <property type="component" value="Chromosome"/>
</dbReference>
<keyword evidence="6" id="KW-0564">Palmitate</keyword>
<evidence type="ECO:0000256" key="4">
    <source>
        <dbReference type="ARBA" id="ARBA00022729"/>
    </source>
</evidence>
<reference evidence="10 11" key="1">
    <citation type="submission" date="2017-04" db="EMBL/GenBank/DDBJ databases">
        <title>Bacillus krulwichiae AM31D Genome sequencing and assembly.</title>
        <authorList>
            <person name="Krulwich T.A."/>
            <person name="Anastor L."/>
            <person name="Ehrlich R."/>
            <person name="Ehrlich G.D."/>
            <person name="Janto B."/>
        </authorList>
    </citation>
    <scope>NUCLEOTIDE SEQUENCE [LARGE SCALE GENOMIC DNA]</scope>
    <source>
        <strain evidence="10 11">AM31D</strain>
    </source>
</reference>
<keyword evidence="5" id="KW-0472">Membrane</keyword>
<dbReference type="KEGG" id="bkw:BkAM31D_10165"/>
<sequence length="405" mass="46631">MKWKGFLSLVICLFTLTGCWDLVEIEQISFVLASALDPFEDENVRRTYQSETGRRMPKGMFQMTNQVVIPGQIEGGGEEEGSGSGEGPFFNISSTGMTSFKQNRSFATRRSRPMSYEHLKVILINEQLARQGIIKHVLDFFFRDHEMRRDILVLVSEGNGSEILEEKLPLEMMPALSIEMISMNHARGHNIPPPKTIGELTKNLIGHQSYIIPRILKGEKDGLKIGGAAVFRGKENKMVGWLGEYDVQGYSWVTGIIENEVIEATYEQDENKVFVYENDYTDVEVNYSNENGQFQFDVLIKAEGFFVENWIEPITLESLETIGKLEKAVEEEIVRQSTKIVEKMQKEFYADIFKFYEEVKIKDYRYWQEIRDHWDGKGGAFSNATININADVKIRHYMPHEELEN</sequence>
<dbReference type="AlphaFoldDB" id="A0A1X9MI08"/>
<name>A0A1X9MI08_9BACI</name>
<dbReference type="InterPro" id="IPR046953">
    <property type="entry name" value="Spore_GerAC-like_C"/>
</dbReference>
<dbReference type="NCBIfam" id="TIGR02887">
    <property type="entry name" value="spore_ger_x_C"/>
    <property type="match status" value="1"/>
</dbReference>
<dbReference type="Gene3D" id="3.30.300.210">
    <property type="entry name" value="Nutrient germinant receptor protein C, domain 3"/>
    <property type="match status" value="1"/>
</dbReference>
<evidence type="ECO:0000313" key="10">
    <source>
        <dbReference type="EMBL" id="ARK30182.1"/>
    </source>
</evidence>
<evidence type="ECO:0000256" key="7">
    <source>
        <dbReference type="ARBA" id="ARBA00023288"/>
    </source>
</evidence>
<dbReference type="InterPro" id="IPR038501">
    <property type="entry name" value="Spore_GerAC_C_sf"/>
</dbReference>
<comment type="similarity">
    <text evidence="2">Belongs to the GerABKC lipoprotein family.</text>
</comment>
<evidence type="ECO:0000259" key="9">
    <source>
        <dbReference type="Pfam" id="PF25198"/>
    </source>
</evidence>
<keyword evidence="4" id="KW-0732">Signal</keyword>
<dbReference type="Pfam" id="PF25198">
    <property type="entry name" value="Spore_GerAC_N"/>
    <property type="match status" value="1"/>
</dbReference>
<evidence type="ECO:0000256" key="5">
    <source>
        <dbReference type="ARBA" id="ARBA00023136"/>
    </source>
</evidence>
<dbReference type="PANTHER" id="PTHR35789:SF1">
    <property type="entry name" value="SPORE GERMINATION PROTEIN B3"/>
    <property type="match status" value="1"/>
</dbReference>
<dbReference type="Pfam" id="PF05504">
    <property type="entry name" value="Spore_GerAC"/>
    <property type="match status" value="1"/>
</dbReference>
<gene>
    <name evidence="10" type="primary">gerBC_2</name>
    <name evidence="10" type="ORF">BkAM31D_10165</name>
</gene>
<evidence type="ECO:0000256" key="2">
    <source>
        <dbReference type="ARBA" id="ARBA00007886"/>
    </source>
</evidence>
<evidence type="ECO:0000313" key="11">
    <source>
        <dbReference type="Proteomes" id="UP000193006"/>
    </source>
</evidence>